<sequence>MKENHVLSGSKPWQIPQGFVLWFKDGNIQNCELSN</sequence>
<name>A0A380X7D8_AVIPA</name>
<dbReference type="Proteomes" id="UP000254620">
    <property type="component" value="Unassembled WGS sequence"/>
</dbReference>
<dbReference type="AlphaFoldDB" id="A0A380X7D8"/>
<reference evidence="1 2" key="1">
    <citation type="submission" date="2018-06" db="EMBL/GenBank/DDBJ databases">
        <authorList>
            <consortium name="Pathogen Informatics"/>
            <person name="Doyle S."/>
        </authorList>
    </citation>
    <scope>NUCLEOTIDE SEQUENCE [LARGE SCALE GENOMIC DNA]</scope>
    <source>
        <strain evidence="1 2">NCTC10926</strain>
    </source>
</reference>
<organism evidence="1 2">
    <name type="scientific">Avibacterium paragallinarum</name>
    <name type="common">Haemophilus gallinarum</name>
    <dbReference type="NCBI Taxonomy" id="728"/>
    <lineage>
        <taxon>Bacteria</taxon>
        <taxon>Pseudomonadati</taxon>
        <taxon>Pseudomonadota</taxon>
        <taxon>Gammaproteobacteria</taxon>
        <taxon>Pasteurellales</taxon>
        <taxon>Pasteurellaceae</taxon>
        <taxon>Avibacterium</taxon>
    </lineage>
</organism>
<proteinExistence type="predicted"/>
<gene>
    <name evidence="1" type="ORF">NCTC10926_02166</name>
</gene>
<evidence type="ECO:0000313" key="1">
    <source>
        <dbReference type="EMBL" id="SUU98724.1"/>
    </source>
</evidence>
<dbReference type="EMBL" id="UFSW01000001">
    <property type="protein sequence ID" value="SUU98724.1"/>
    <property type="molecule type" value="Genomic_DNA"/>
</dbReference>
<protein>
    <submittedName>
        <fullName evidence="1">Uncharacterized protein</fullName>
    </submittedName>
</protein>
<accession>A0A380X7D8</accession>
<evidence type="ECO:0000313" key="2">
    <source>
        <dbReference type="Proteomes" id="UP000254620"/>
    </source>
</evidence>